<protein>
    <submittedName>
        <fullName evidence="1">Uncharacterized protein</fullName>
    </submittedName>
</protein>
<evidence type="ECO:0000313" key="2">
    <source>
        <dbReference type="Proteomes" id="UP000636453"/>
    </source>
</evidence>
<gene>
    <name evidence="1" type="ORF">GCM10007167_05330</name>
</gene>
<name>A0A918YVR7_9GAMM</name>
<comment type="caution">
    <text evidence="1">The sequence shown here is derived from an EMBL/GenBank/DDBJ whole genome shotgun (WGS) entry which is preliminary data.</text>
</comment>
<dbReference type="RefSeq" id="WP_268245298.1">
    <property type="nucleotide sequence ID" value="NZ_BNCF01000002.1"/>
</dbReference>
<proteinExistence type="predicted"/>
<reference evidence="1" key="2">
    <citation type="submission" date="2020-09" db="EMBL/GenBank/DDBJ databases">
        <authorList>
            <person name="Sun Q."/>
            <person name="Kim S."/>
        </authorList>
    </citation>
    <scope>NUCLEOTIDE SEQUENCE</scope>
    <source>
        <strain evidence="1">KCTC 32020</strain>
    </source>
</reference>
<dbReference type="Proteomes" id="UP000636453">
    <property type="component" value="Unassembled WGS sequence"/>
</dbReference>
<accession>A0A918YVR7</accession>
<dbReference type="AlphaFoldDB" id="A0A918YVR7"/>
<reference evidence="1" key="1">
    <citation type="journal article" date="2014" name="Int. J. Syst. Evol. Microbiol.">
        <title>Complete genome sequence of Corynebacterium casei LMG S-19264T (=DSM 44701T), isolated from a smear-ripened cheese.</title>
        <authorList>
            <consortium name="US DOE Joint Genome Institute (JGI-PGF)"/>
            <person name="Walter F."/>
            <person name="Albersmeier A."/>
            <person name="Kalinowski J."/>
            <person name="Ruckert C."/>
        </authorList>
    </citation>
    <scope>NUCLEOTIDE SEQUENCE</scope>
    <source>
        <strain evidence="1">KCTC 32020</strain>
    </source>
</reference>
<organism evidence="1 2">
    <name type="scientific">Vulcaniibacterium thermophilum</name>
    <dbReference type="NCBI Taxonomy" id="1169913"/>
    <lineage>
        <taxon>Bacteria</taxon>
        <taxon>Pseudomonadati</taxon>
        <taxon>Pseudomonadota</taxon>
        <taxon>Gammaproteobacteria</taxon>
        <taxon>Lysobacterales</taxon>
        <taxon>Lysobacteraceae</taxon>
        <taxon>Vulcaniibacterium</taxon>
    </lineage>
</organism>
<evidence type="ECO:0000313" key="1">
    <source>
        <dbReference type="EMBL" id="GHE27030.1"/>
    </source>
</evidence>
<dbReference type="EMBL" id="BNCF01000002">
    <property type="protein sequence ID" value="GHE27030.1"/>
    <property type="molecule type" value="Genomic_DNA"/>
</dbReference>
<keyword evidence="2" id="KW-1185">Reference proteome</keyword>
<sequence>MEDALAEARTRSVGRAIALYRALAGGWPARLPAREAVTAH</sequence>